<dbReference type="Proteomes" id="UP000286701">
    <property type="component" value="Unassembled WGS sequence"/>
</dbReference>
<keyword evidence="2" id="KW-1185">Reference proteome</keyword>
<reference evidence="1 2" key="1">
    <citation type="submission" date="2019-01" db="EMBL/GenBank/DDBJ databases">
        <title>Mucilaginibacter antarcticum sp. nov., isolated from antarctic soil.</title>
        <authorList>
            <person name="Yan Y.-Q."/>
            <person name="Du Z.-J."/>
        </authorList>
    </citation>
    <scope>NUCLEOTIDE SEQUENCE [LARGE SCALE GENOMIC DNA]</scope>
    <source>
        <strain evidence="1 2">F01003</strain>
    </source>
</reference>
<sequence length="164" mass="19129">MIKIDKTNYDLYKKVFEIIWQHKSTLTQAEAYLQGINIGNLPSPVSMLNNLETKSKPLALKSMKLGFSDIFSMLKYAPDEFKKALDDDLKANGLPGYFLLYSQSKYKLSLILKRQTISLMEEYYFVMEILNDITTEITEEERHVLNKCVLTFEQKQAKKNRLKD</sequence>
<proteinExistence type="predicted"/>
<evidence type="ECO:0000313" key="2">
    <source>
        <dbReference type="Proteomes" id="UP000286701"/>
    </source>
</evidence>
<name>A0A444MTS8_9SPHI</name>
<dbReference type="EMBL" id="SBIW01000001">
    <property type="protein sequence ID" value="RWY57036.1"/>
    <property type="molecule type" value="Genomic_DNA"/>
</dbReference>
<comment type="caution">
    <text evidence="1">The sequence shown here is derived from an EMBL/GenBank/DDBJ whole genome shotgun (WGS) entry which is preliminary data.</text>
</comment>
<protein>
    <submittedName>
        <fullName evidence="1">Uncharacterized protein</fullName>
    </submittedName>
</protein>
<evidence type="ECO:0000313" key="1">
    <source>
        <dbReference type="EMBL" id="RWY57036.1"/>
    </source>
</evidence>
<gene>
    <name evidence="1" type="ORF">EPL05_00445</name>
</gene>
<organism evidence="1 2">
    <name type="scientific">Mucilaginibacter gilvus</name>
    <dbReference type="NCBI Taxonomy" id="2305909"/>
    <lineage>
        <taxon>Bacteria</taxon>
        <taxon>Pseudomonadati</taxon>
        <taxon>Bacteroidota</taxon>
        <taxon>Sphingobacteriia</taxon>
        <taxon>Sphingobacteriales</taxon>
        <taxon>Sphingobacteriaceae</taxon>
        <taxon>Mucilaginibacter</taxon>
    </lineage>
</organism>
<dbReference type="RefSeq" id="WP_166727597.1">
    <property type="nucleotide sequence ID" value="NZ_SBIW01000001.1"/>
</dbReference>
<dbReference type="AlphaFoldDB" id="A0A444MTS8"/>
<accession>A0A444MTS8</accession>